<feature type="transmembrane region" description="Helical" evidence="1">
    <location>
        <begin position="162"/>
        <end position="183"/>
    </location>
</feature>
<accession>A0A4Z0QI35</accession>
<protein>
    <recommendedName>
        <fullName evidence="4">Histidine kinase N-terminal 7TM region domain-containing protein</fullName>
    </recommendedName>
</protein>
<feature type="transmembrane region" description="Helical" evidence="1">
    <location>
        <begin position="132"/>
        <end position="150"/>
    </location>
</feature>
<keyword evidence="1" id="KW-1133">Transmembrane helix</keyword>
<dbReference type="AlphaFoldDB" id="A0A4Z0QI35"/>
<feature type="transmembrane region" description="Helical" evidence="1">
    <location>
        <begin position="45"/>
        <end position="67"/>
    </location>
</feature>
<dbReference type="EMBL" id="SRMB01000001">
    <property type="protein sequence ID" value="TGE29670.1"/>
    <property type="molecule type" value="Genomic_DNA"/>
</dbReference>
<feature type="transmembrane region" description="Helical" evidence="1">
    <location>
        <begin position="73"/>
        <end position="90"/>
    </location>
</feature>
<evidence type="ECO:0000256" key="1">
    <source>
        <dbReference type="SAM" id="Phobius"/>
    </source>
</evidence>
<dbReference type="RefSeq" id="WP_135394341.1">
    <property type="nucleotide sequence ID" value="NZ_SRMB01000001.1"/>
</dbReference>
<sequence length="232" mass="26839">MSAPDTEGLIAISKQLNIISLLTYLVPLAVGIWRWHYLSPAYKKIVWFVLIAGSLLNTLSEICRIVWQNNLAFVYLTNWTETFFLSWTFYLSFRSPIIRRRFSWAIGAFIAIALVQVIFLRGLYASNTYARVAQSILLSGASLVYFEQTLQELRNIRLNHDPMFLVSTGVLIYFAGSLMVYVLEDSMYAQKQYDQVWIMYSIQFILLIVFNFLLALALYRTGQNAKRVNLLI</sequence>
<gene>
    <name evidence="2" type="ORF">E5K02_09505</name>
</gene>
<keyword evidence="1" id="KW-0812">Transmembrane</keyword>
<feature type="transmembrane region" description="Helical" evidence="1">
    <location>
        <begin position="195"/>
        <end position="219"/>
    </location>
</feature>
<dbReference type="OrthoDB" id="851298at2"/>
<proteinExistence type="predicted"/>
<evidence type="ECO:0000313" key="3">
    <source>
        <dbReference type="Proteomes" id="UP000298471"/>
    </source>
</evidence>
<evidence type="ECO:0008006" key="4">
    <source>
        <dbReference type="Google" id="ProtNLM"/>
    </source>
</evidence>
<organism evidence="2 3">
    <name type="scientific">Hymenobacter metallicola</name>
    <dbReference type="NCBI Taxonomy" id="2563114"/>
    <lineage>
        <taxon>Bacteria</taxon>
        <taxon>Pseudomonadati</taxon>
        <taxon>Bacteroidota</taxon>
        <taxon>Cytophagia</taxon>
        <taxon>Cytophagales</taxon>
        <taxon>Hymenobacteraceae</taxon>
        <taxon>Hymenobacter</taxon>
    </lineage>
</organism>
<evidence type="ECO:0000313" key="2">
    <source>
        <dbReference type="EMBL" id="TGE29670.1"/>
    </source>
</evidence>
<reference evidence="2 3" key="1">
    <citation type="submission" date="2019-04" db="EMBL/GenBank/DDBJ databases">
        <authorList>
            <person name="Feng G."/>
            <person name="Zhang J."/>
            <person name="Zhu H."/>
        </authorList>
    </citation>
    <scope>NUCLEOTIDE SEQUENCE [LARGE SCALE GENOMIC DNA]</scope>
    <source>
        <strain evidence="2 3">9PBR-1</strain>
    </source>
</reference>
<name>A0A4Z0QI35_9BACT</name>
<feature type="transmembrane region" description="Helical" evidence="1">
    <location>
        <begin position="102"/>
        <end position="120"/>
    </location>
</feature>
<comment type="caution">
    <text evidence="2">The sequence shown here is derived from an EMBL/GenBank/DDBJ whole genome shotgun (WGS) entry which is preliminary data.</text>
</comment>
<keyword evidence="1" id="KW-0472">Membrane</keyword>
<dbReference type="Proteomes" id="UP000298471">
    <property type="component" value="Unassembled WGS sequence"/>
</dbReference>
<feature type="transmembrane region" description="Helical" evidence="1">
    <location>
        <begin position="12"/>
        <end position="33"/>
    </location>
</feature>
<keyword evidence="3" id="KW-1185">Reference proteome</keyword>